<evidence type="ECO:0000313" key="2">
    <source>
        <dbReference type="Proteomes" id="UP000831701"/>
    </source>
</evidence>
<gene>
    <name evidence="1" type="ORF">L3Q82_015094</name>
</gene>
<comment type="caution">
    <text evidence="1">The sequence shown here is derived from an EMBL/GenBank/DDBJ whole genome shotgun (WGS) entry which is preliminary data.</text>
</comment>
<sequence length="87" mass="9280">MDFCASHSLSITNTMFEHKGVHQCTWHQDTLGRRLMIDFVVGRMIDSGLGHSVQSCGRKVSGACVIVAATNTKPVVVDTGSKGCLSG</sequence>
<dbReference type="EMBL" id="CM041548">
    <property type="protein sequence ID" value="KAI3358685.1"/>
    <property type="molecule type" value="Genomic_DNA"/>
</dbReference>
<organism evidence="1 2">
    <name type="scientific">Scortum barcoo</name>
    <name type="common">barcoo grunter</name>
    <dbReference type="NCBI Taxonomy" id="214431"/>
    <lineage>
        <taxon>Eukaryota</taxon>
        <taxon>Metazoa</taxon>
        <taxon>Chordata</taxon>
        <taxon>Craniata</taxon>
        <taxon>Vertebrata</taxon>
        <taxon>Euteleostomi</taxon>
        <taxon>Actinopterygii</taxon>
        <taxon>Neopterygii</taxon>
        <taxon>Teleostei</taxon>
        <taxon>Neoteleostei</taxon>
        <taxon>Acanthomorphata</taxon>
        <taxon>Eupercaria</taxon>
        <taxon>Centrarchiformes</taxon>
        <taxon>Terapontoidei</taxon>
        <taxon>Terapontidae</taxon>
        <taxon>Scortum</taxon>
    </lineage>
</organism>
<name>A0ACB8VSK7_9TELE</name>
<proteinExistence type="predicted"/>
<keyword evidence="2" id="KW-1185">Reference proteome</keyword>
<reference evidence="1" key="1">
    <citation type="submission" date="2022-04" db="EMBL/GenBank/DDBJ databases">
        <title>Jade perch genome.</title>
        <authorList>
            <person name="Chao B."/>
        </authorList>
    </citation>
    <scope>NUCLEOTIDE SEQUENCE</scope>
    <source>
        <strain evidence="1">CB-2022</strain>
    </source>
</reference>
<accession>A0ACB8VSK7</accession>
<protein>
    <submittedName>
        <fullName evidence="1">Uncharacterized protein</fullName>
    </submittedName>
</protein>
<dbReference type="Proteomes" id="UP000831701">
    <property type="component" value="Chromosome 18"/>
</dbReference>
<evidence type="ECO:0000313" key="1">
    <source>
        <dbReference type="EMBL" id="KAI3358685.1"/>
    </source>
</evidence>